<organism evidence="2 3">
    <name type="scientific">Diaporthe australafricana</name>
    <dbReference type="NCBI Taxonomy" id="127596"/>
    <lineage>
        <taxon>Eukaryota</taxon>
        <taxon>Fungi</taxon>
        <taxon>Dikarya</taxon>
        <taxon>Ascomycota</taxon>
        <taxon>Pezizomycotina</taxon>
        <taxon>Sordariomycetes</taxon>
        <taxon>Sordariomycetidae</taxon>
        <taxon>Diaporthales</taxon>
        <taxon>Diaporthaceae</taxon>
        <taxon>Diaporthe</taxon>
    </lineage>
</organism>
<reference evidence="2 3" key="1">
    <citation type="journal article" date="2024" name="IMA Fungus">
        <title>IMA Genome - F19 : A genome assembly and annotation guide to empower mycologists, including annotated draft genome sequences of Ceratocystis pirilliformis, Diaporthe australafricana, Fusarium ophioides, Paecilomyces lecythidis, and Sporothrix stenoceras.</title>
        <authorList>
            <person name="Aylward J."/>
            <person name="Wilson A.M."/>
            <person name="Visagie C.M."/>
            <person name="Spraker J."/>
            <person name="Barnes I."/>
            <person name="Buitendag C."/>
            <person name="Ceriani C."/>
            <person name="Del Mar Angel L."/>
            <person name="du Plessis D."/>
            <person name="Fuchs T."/>
            <person name="Gasser K."/>
            <person name="Kramer D."/>
            <person name="Li W."/>
            <person name="Munsamy K."/>
            <person name="Piso A."/>
            <person name="Price J.L."/>
            <person name="Sonnekus B."/>
            <person name="Thomas C."/>
            <person name="van der Nest A."/>
            <person name="van Dijk A."/>
            <person name="van Heerden A."/>
            <person name="van Vuuren N."/>
            <person name="Yilmaz N."/>
            <person name="Duong T.A."/>
            <person name="van der Merwe N.A."/>
            <person name="Wingfield M.J."/>
            <person name="Wingfield B.D."/>
        </authorList>
    </citation>
    <scope>NUCLEOTIDE SEQUENCE [LARGE SCALE GENOMIC DNA]</scope>
    <source>
        <strain evidence="2 3">CMW 18300</strain>
    </source>
</reference>
<dbReference type="Proteomes" id="UP001583177">
    <property type="component" value="Unassembled WGS sequence"/>
</dbReference>
<keyword evidence="3" id="KW-1185">Reference proteome</keyword>
<comment type="caution">
    <text evidence="2">The sequence shown here is derived from an EMBL/GenBank/DDBJ whole genome shotgun (WGS) entry which is preliminary data.</text>
</comment>
<protein>
    <recommendedName>
        <fullName evidence="4">Secreted protein</fullName>
    </recommendedName>
</protein>
<name>A0ABR3WCJ3_9PEZI</name>
<evidence type="ECO:0000313" key="2">
    <source>
        <dbReference type="EMBL" id="KAL1858828.1"/>
    </source>
</evidence>
<dbReference type="EMBL" id="JAWRVE010000103">
    <property type="protein sequence ID" value="KAL1858828.1"/>
    <property type="molecule type" value="Genomic_DNA"/>
</dbReference>
<evidence type="ECO:0000256" key="1">
    <source>
        <dbReference type="SAM" id="SignalP"/>
    </source>
</evidence>
<feature type="chain" id="PRO_5047483407" description="Secreted protein" evidence="1">
    <location>
        <begin position="23"/>
        <end position="108"/>
    </location>
</feature>
<feature type="signal peptide" evidence="1">
    <location>
        <begin position="1"/>
        <end position="22"/>
    </location>
</feature>
<evidence type="ECO:0000313" key="3">
    <source>
        <dbReference type="Proteomes" id="UP001583177"/>
    </source>
</evidence>
<sequence>MKLNLATTAASLLCNLTGVALGQECFSDNDQKWDTPGDFKVIQTTINRLCNTMTGPYWIDHEICPKTGGRIWASANENNPKDAGHADQVAESHYIQGWIKGDPNKGTC</sequence>
<evidence type="ECO:0008006" key="4">
    <source>
        <dbReference type="Google" id="ProtNLM"/>
    </source>
</evidence>
<proteinExistence type="predicted"/>
<gene>
    <name evidence="2" type="ORF">Daus18300_009826</name>
</gene>
<keyword evidence="1" id="KW-0732">Signal</keyword>
<accession>A0ABR3WCJ3</accession>